<dbReference type="GO" id="GO:0046872">
    <property type="term" value="F:metal ion binding"/>
    <property type="evidence" value="ECO:0007669"/>
    <property type="project" value="UniProtKB-KW"/>
</dbReference>
<dbReference type="AlphaFoldDB" id="A0A5N5J094"/>
<keyword evidence="3" id="KW-0479">Metal-binding</keyword>
<feature type="domain" description="Alcohol dehydrogenase-like C-terminal" evidence="6">
    <location>
        <begin position="63"/>
        <end position="116"/>
    </location>
</feature>
<evidence type="ECO:0000313" key="7">
    <source>
        <dbReference type="EMBL" id="KAB5511826.1"/>
    </source>
</evidence>
<evidence type="ECO:0000256" key="5">
    <source>
        <dbReference type="ARBA" id="ARBA00023002"/>
    </source>
</evidence>
<accession>A0A5N5J094</accession>
<dbReference type="SUPFAM" id="SSF50129">
    <property type="entry name" value="GroES-like"/>
    <property type="match status" value="1"/>
</dbReference>
<evidence type="ECO:0000256" key="3">
    <source>
        <dbReference type="ARBA" id="ARBA00022723"/>
    </source>
</evidence>
<dbReference type="Gene3D" id="3.90.180.10">
    <property type="entry name" value="Medium-chain alcohol dehydrogenases, catalytic domain"/>
    <property type="match status" value="2"/>
</dbReference>
<evidence type="ECO:0000256" key="1">
    <source>
        <dbReference type="ARBA" id="ARBA00001947"/>
    </source>
</evidence>
<dbReference type="InterPro" id="IPR013149">
    <property type="entry name" value="ADH-like_C"/>
</dbReference>
<comment type="cofactor">
    <cofactor evidence="1">
        <name>Zn(2+)</name>
        <dbReference type="ChEBI" id="CHEBI:29105"/>
    </cofactor>
</comment>
<evidence type="ECO:0000256" key="2">
    <source>
        <dbReference type="ARBA" id="ARBA00008072"/>
    </source>
</evidence>
<dbReference type="SUPFAM" id="SSF51735">
    <property type="entry name" value="NAD(P)-binding Rossmann-fold domains"/>
    <property type="match status" value="1"/>
</dbReference>
<dbReference type="EMBL" id="VDCV01000019">
    <property type="protein sequence ID" value="KAB5511826.1"/>
    <property type="molecule type" value="Genomic_DNA"/>
</dbReference>
<reference evidence="8" key="1">
    <citation type="journal article" date="2019" name="Gigascience">
        <title>De novo genome assembly of the endangered Acer yangbiense, a plant species with extremely small populations endemic to Yunnan Province, China.</title>
        <authorList>
            <person name="Yang J."/>
            <person name="Wariss H.M."/>
            <person name="Tao L."/>
            <person name="Zhang R."/>
            <person name="Yun Q."/>
            <person name="Hollingsworth P."/>
            <person name="Dao Z."/>
            <person name="Luo G."/>
            <person name="Guo H."/>
            <person name="Ma Y."/>
            <person name="Sun W."/>
        </authorList>
    </citation>
    <scope>NUCLEOTIDE SEQUENCE [LARGE SCALE GENOMIC DNA]</scope>
    <source>
        <strain evidence="8">cv. br00</strain>
    </source>
</reference>
<organism evidence="7 8">
    <name type="scientific">Salix brachista</name>
    <dbReference type="NCBI Taxonomy" id="2182728"/>
    <lineage>
        <taxon>Eukaryota</taxon>
        <taxon>Viridiplantae</taxon>
        <taxon>Streptophyta</taxon>
        <taxon>Embryophyta</taxon>
        <taxon>Tracheophyta</taxon>
        <taxon>Spermatophyta</taxon>
        <taxon>Magnoliopsida</taxon>
        <taxon>eudicotyledons</taxon>
        <taxon>Gunneridae</taxon>
        <taxon>Pentapetalae</taxon>
        <taxon>rosids</taxon>
        <taxon>fabids</taxon>
        <taxon>Malpighiales</taxon>
        <taxon>Salicaceae</taxon>
        <taxon>Saliceae</taxon>
        <taxon>Salix</taxon>
    </lineage>
</organism>
<evidence type="ECO:0000259" key="6">
    <source>
        <dbReference type="Pfam" id="PF00107"/>
    </source>
</evidence>
<dbReference type="InterPro" id="IPR036291">
    <property type="entry name" value="NAD(P)-bd_dom_sf"/>
</dbReference>
<dbReference type="Proteomes" id="UP000326939">
    <property type="component" value="Chromosome 19"/>
</dbReference>
<proteinExistence type="inferred from homology"/>
<dbReference type="Pfam" id="PF00107">
    <property type="entry name" value="ADH_zinc_N"/>
    <property type="match status" value="2"/>
</dbReference>
<dbReference type="InterPro" id="IPR011032">
    <property type="entry name" value="GroES-like_sf"/>
</dbReference>
<dbReference type="GO" id="GO:0016491">
    <property type="term" value="F:oxidoreductase activity"/>
    <property type="evidence" value="ECO:0007669"/>
    <property type="project" value="UniProtKB-KW"/>
</dbReference>
<feature type="domain" description="Alcohol dehydrogenase-like C-terminal" evidence="6">
    <location>
        <begin position="154"/>
        <end position="233"/>
    </location>
</feature>
<dbReference type="PANTHER" id="PTHR43350:SF2">
    <property type="entry name" value="GROES-LIKE ZINC-BINDING ALCOHOL DEHYDROGENASE FAMILY PROTEIN"/>
    <property type="match status" value="1"/>
</dbReference>
<protein>
    <recommendedName>
        <fullName evidence="6">Alcohol dehydrogenase-like C-terminal domain-containing protein</fullName>
    </recommendedName>
</protein>
<sequence>MYSMGGLAEYCVVPAHGLTILPNSLPYSESAILGCAVFTAYGAMAHAAQVRPGDSVAVIGVGGVGSSCLQIARAFGASDIIAVDVQDEKLEKAKTFGATATINSKIEDPIERIKVLRVGHNLSSQFWFAFLSFQIVAFKYLWRTLSSDSMLPLEITGGRGVDIAVEALGKPQTFSQCTQSVRDGGKAVMIGLAQAGAIGEININRLVRRKVQVIGSYGGRARQDLPKLVKLAESGIFNLADAVTRKYGFEEAGKAFQDLNQGKIVSRAVVEIM</sequence>
<dbReference type="Gene3D" id="3.40.50.720">
    <property type="entry name" value="NAD(P)-binding Rossmann-like Domain"/>
    <property type="match status" value="1"/>
</dbReference>
<comment type="caution">
    <text evidence="7">The sequence shown here is derived from an EMBL/GenBank/DDBJ whole genome shotgun (WGS) entry which is preliminary data.</text>
</comment>
<gene>
    <name evidence="7" type="ORF">DKX38_028854</name>
</gene>
<evidence type="ECO:0000313" key="8">
    <source>
        <dbReference type="Proteomes" id="UP000326939"/>
    </source>
</evidence>
<name>A0A5N5J094_9ROSI</name>
<comment type="similarity">
    <text evidence="2">Belongs to the zinc-containing alcohol dehydrogenase family.</text>
</comment>
<keyword evidence="4" id="KW-0862">Zinc</keyword>
<dbReference type="PANTHER" id="PTHR43350">
    <property type="entry name" value="NAD-DEPENDENT ALCOHOL DEHYDROGENASE"/>
    <property type="match status" value="1"/>
</dbReference>
<keyword evidence="5" id="KW-0560">Oxidoreductase</keyword>
<evidence type="ECO:0000256" key="4">
    <source>
        <dbReference type="ARBA" id="ARBA00022833"/>
    </source>
</evidence>
<keyword evidence="8" id="KW-1185">Reference proteome</keyword>